<sequence>MAIEIQGTADAAFEGLRTLMQEQVASGEELGASIVINVAGKNVVDLWGGYADEGRTQPWTKDTITHIWSSTKTVAALATLILVDRGLLDLEAPVSKYWPEFGAEGKKDVVLVKHVLSHTSGVSGWEKPMTIQDLYDWDKATSRLAAQKPWWTPGSGSGYHSLNYGHLLGELVRRVTGKSLRDFVREEMAGPLGADLQIGAAEKDWPRISPVVPPPPSGFDLSKMDPESIMAKTFGTPLVDAAYSWTPEWRRAEIPAVNGHSHARGLARILSSITLGGSVDGVKLLSPETIERIFEVQADGVDHVLSIPMRYGIGFGLAGGASAQSVGWLPSGKVCFWGGWGGSLIVMDLDRQITFSYVMNKMGMGILGSTRTEAYIKVAYKALGVEGY</sequence>
<dbReference type="RefSeq" id="XP_007724868.1">
    <property type="nucleotide sequence ID" value="XM_007726678.1"/>
</dbReference>
<accession>W9Y740</accession>
<dbReference type="OrthoDB" id="5946976at2759"/>
<evidence type="ECO:0000313" key="2">
    <source>
        <dbReference type="EMBL" id="EXJ85430.1"/>
    </source>
</evidence>
<dbReference type="Proteomes" id="UP000019484">
    <property type="component" value="Unassembled WGS sequence"/>
</dbReference>
<dbReference type="Gene3D" id="3.40.710.10">
    <property type="entry name" value="DD-peptidase/beta-lactamase superfamily"/>
    <property type="match status" value="1"/>
</dbReference>
<dbReference type="HOGENOM" id="CLU_035614_3_0_1"/>
<name>W9Y740_9EURO</name>
<dbReference type="Pfam" id="PF00144">
    <property type="entry name" value="Beta-lactamase"/>
    <property type="match status" value="1"/>
</dbReference>
<reference evidence="2 3" key="1">
    <citation type="submission" date="2013-03" db="EMBL/GenBank/DDBJ databases">
        <title>The Genome Sequence of Capronia coronata CBS 617.96.</title>
        <authorList>
            <consortium name="The Broad Institute Genomics Platform"/>
            <person name="Cuomo C."/>
            <person name="de Hoog S."/>
            <person name="Gorbushina A."/>
            <person name="Walker B."/>
            <person name="Young S.K."/>
            <person name="Zeng Q."/>
            <person name="Gargeya S."/>
            <person name="Fitzgerald M."/>
            <person name="Haas B."/>
            <person name="Abouelleil A."/>
            <person name="Allen A.W."/>
            <person name="Alvarado L."/>
            <person name="Arachchi H.M."/>
            <person name="Berlin A.M."/>
            <person name="Chapman S.B."/>
            <person name="Gainer-Dewar J."/>
            <person name="Goldberg J."/>
            <person name="Griggs A."/>
            <person name="Gujja S."/>
            <person name="Hansen M."/>
            <person name="Howarth C."/>
            <person name="Imamovic A."/>
            <person name="Ireland A."/>
            <person name="Larimer J."/>
            <person name="McCowan C."/>
            <person name="Murphy C."/>
            <person name="Pearson M."/>
            <person name="Poon T.W."/>
            <person name="Priest M."/>
            <person name="Roberts A."/>
            <person name="Saif S."/>
            <person name="Shea T."/>
            <person name="Sisk P."/>
            <person name="Sykes S."/>
            <person name="Wortman J."/>
            <person name="Nusbaum C."/>
            <person name="Birren B."/>
        </authorList>
    </citation>
    <scope>NUCLEOTIDE SEQUENCE [LARGE SCALE GENOMIC DNA]</scope>
    <source>
        <strain evidence="2 3">CBS 617.96</strain>
    </source>
</reference>
<dbReference type="AlphaFoldDB" id="W9Y740"/>
<keyword evidence="3" id="KW-1185">Reference proteome</keyword>
<gene>
    <name evidence="2" type="ORF">A1O1_05794</name>
</gene>
<dbReference type="EMBL" id="AMWN01000005">
    <property type="protein sequence ID" value="EXJ85430.1"/>
    <property type="molecule type" value="Genomic_DNA"/>
</dbReference>
<dbReference type="PANTHER" id="PTHR43319:SF3">
    <property type="entry name" value="BETA-LACTAMASE-RELATED DOMAIN-CONTAINING PROTEIN"/>
    <property type="match status" value="1"/>
</dbReference>
<protein>
    <submittedName>
        <fullName evidence="2">Beta-lactamase</fullName>
    </submittedName>
</protein>
<dbReference type="eggNOG" id="ENOG502RZX2">
    <property type="taxonomic scope" value="Eukaryota"/>
</dbReference>
<dbReference type="SUPFAM" id="SSF56601">
    <property type="entry name" value="beta-lactamase/transpeptidase-like"/>
    <property type="match status" value="1"/>
</dbReference>
<dbReference type="STRING" id="1182541.W9Y740"/>
<organism evidence="2 3">
    <name type="scientific">Capronia coronata CBS 617.96</name>
    <dbReference type="NCBI Taxonomy" id="1182541"/>
    <lineage>
        <taxon>Eukaryota</taxon>
        <taxon>Fungi</taxon>
        <taxon>Dikarya</taxon>
        <taxon>Ascomycota</taxon>
        <taxon>Pezizomycotina</taxon>
        <taxon>Eurotiomycetes</taxon>
        <taxon>Chaetothyriomycetidae</taxon>
        <taxon>Chaetothyriales</taxon>
        <taxon>Herpotrichiellaceae</taxon>
        <taxon>Capronia</taxon>
    </lineage>
</organism>
<dbReference type="InterPro" id="IPR001466">
    <property type="entry name" value="Beta-lactam-related"/>
</dbReference>
<feature type="domain" description="Beta-lactamase-related" evidence="1">
    <location>
        <begin position="17"/>
        <end position="363"/>
    </location>
</feature>
<dbReference type="GeneID" id="19160667"/>
<dbReference type="InterPro" id="IPR052907">
    <property type="entry name" value="Beta-lactamase/esterase"/>
</dbReference>
<dbReference type="PANTHER" id="PTHR43319">
    <property type="entry name" value="BETA-LACTAMASE-RELATED"/>
    <property type="match status" value="1"/>
</dbReference>
<proteinExistence type="predicted"/>
<dbReference type="InterPro" id="IPR012338">
    <property type="entry name" value="Beta-lactam/transpept-like"/>
</dbReference>
<evidence type="ECO:0000259" key="1">
    <source>
        <dbReference type="Pfam" id="PF00144"/>
    </source>
</evidence>
<comment type="caution">
    <text evidence="2">The sequence shown here is derived from an EMBL/GenBank/DDBJ whole genome shotgun (WGS) entry which is preliminary data.</text>
</comment>
<evidence type="ECO:0000313" key="3">
    <source>
        <dbReference type="Proteomes" id="UP000019484"/>
    </source>
</evidence>